<accession>A0AAE9Y3P6</accession>
<feature type="compositionally biased region" description="Basic and acidic residues" evidence="1">
    <location>
        <begin position="393"/>
        <end position="406"/>
    </location>
</feature>
<dbReference type="InterPro" id="IPR035965">
    <property type="entry name" value="PAS-like_dom_sf"/>
</dbReference>
<reference evidence="3" key="1">
    <citation type="submission" date="2023-01" db="EMBL/GenBank/DDBJ databases">
        <title>The diversity of Class Acidimicrobiia in South China Sea sediment environments and the proposal of Iamia marina sp. nov., a novel species of the genus Iamia.</title>
        <authorList>
            <person name="He Y."/>
            <person name="Tian X."/>
        </authorList>
    </citation>
    <scope>NUCLEOTIDE SEQUENCE</scope>
    <source>
        <strain evidence="3">DSM 19957</strain>
    </source>
</reference>
<feature type="domain" description="GGDEF" evidence="2">
    <location>
        <begin position="296"/>
        <end position="422"/>
    </location>
</feature>
<dbReference type="Gene3D" id="3.30.450.20">
    <property type="entry name" value="PAS domain"/>
    <property type="match status" value="1"/>
</dbReference>
<dbReference type="SMART" id="SM00091">
    <property type="entry name" value="PAS"/>
    <property type="match status" value="1"/>
</dbReference>
<dbReference type="InterPro" id="IPR052155">
    <property type="entry name" value="Biofilm_reg_signaling"/>
</dbReference>
<dbReference type="Pfam" id="PF00990">
    <property type="entry name" value="GGDEF"/>
    <property type="match status" value="1"/>
</dbReference>
<name>A0AAE9Y3P6_9ACTN</name>
<evidence type="ECO:0000259" key="2">
    <source>
        <dbReference type="PROSITE" id="PS50887"/>
    </source>
</evidence>
<dbReference type="InterPro" id="IPR000014">
    <property type="entry name" value="PAS"/>
</dbReference>
<dbReference type="KEGG" id="ima:PO878_12295"/>
<dbReference type="SUPFAM" id="SSF55073">
    <property type="entry name" value="Nucleotide cyclase"/>
    <property type="match status" value="1"/>
</dbReference>
<dbReference type="AlphaFoldDB" id="A0AAE9Y3P6"/>
<keyword evidence="4" id="KW-1185">Reference proteome</keyword>
<dbReference type="EMBL" id="CP116942">
    <property type="protein sequence ID" value="WCO65280.1"/>
    <property type="molecule type" value="Genomic_DNA"/>
</dbReference>
<dbReference type="NCBIfam" id="TIGR00254">
    <property type="entry name" value="GGDEF"/>
    <property type="match status" value="1"/>
</dbReference>
<dbReference type="SMART" id="SM00267">
    <property type="entry name" value="GGDEF"/>
    <property type="match status" value="1"/>
</dbReference>
<protein>
    <submittedName>
        <fullName evidence="3">Sensor domain-containing diguanylate cyclase</fullName>
    </submittedName>
</protein>
<gene>
    <name evidence="3" type="ORF">PO878_12295</name>
</gene>
<evidence type="ECO:0000313" key="3">
    <source>
        <dbReference type="EMBL" id="WCO65280.1"/>
    </source>
</evidence>
<dbReference type="CDD" id="cd01949">
    <property type="entry name" value="GGDEF"/>
    <property type="match status" value="1"/>
</dbReference>
<dbReference type="PROSITE" id="PS50887">
    <property type="entry name" value="GGDEF"/>
    <property type="match status" value="1"/>
</dbReference>
<sequence>MASPDRSGTGPEPAGPGIGGTGVDADLLERLLPHLAESIMVLDADWSVKANLAPPGGLIGRGLGIGLHTLEDMHPDDTVQVLELGAQAFTTDPGWEGSMVVRMRRGDGSYGRYEITATNRFDDPVIDGMVVRTREVVVDDGDVATGLDHTGLVETLAHVLPVGVVLLDPAGRPVFANAAACVLLGLSAVELKRAGLAAAVAPADHDLLATSLAHVGATAGRLTSLLHLDAGDVEVELTLSSEGEPVTAVVATFEDVTERRAAEHEMRRRAECDPLTGLGNRAWLLDRLRDLMGAGAALTVAYIDLDGFKAVNDAEGHAAGDALLVAVADALQGAAGPEVEVARVGGDEFVAVATGRAAADPAALESSLRRAVAEASRERGAGSGASVGTAGRRPTDLPRDVLRRADAAMYADKRRRRMADPA</sequence>
<dbReference type="Gene3D" id="3.30.70.270">
    <property type="match status" value="1"/>
</dbReference>
<dbReference type="InterPro" id="IPR000160">
    <property type="entry name" value="GGDEF_dom"/>
</dbReference>
<dbReference type="InterPro" id="IPR043128">
    <property type="entry name" value="Rev_trsase/Diguanyl_cyclase"/>
</dbReference>
<feature type="region of interest" description="Disordered" evidence="1">
    <location>
        <begin position="1"/>
        <end position="22"/>
    </location>
</feature>
<dbReference type="PANTHER" id="PTHR44757:SF2">
    <property type="entry name" value="BIOFILM ARCHITECTURE MAINTENANCE PROTEIN MBAA"/>
    <property type="match status" value="1"/>
</dbReference>
<dbReference type="Proteomes" id="UP001216390">
    <property type="component" value="Chromosome"/>
</dbReference>
<organism evidence="3 4">
    <name type="scientific">Iamia majanohamensis</name>
    <dbReference type="NCBI Taxonomy" id="467976"/>
    <lineage>
        <taxon>Bacteria</taxon>
        <taxon>Bacillati</taxon>
        <taxon>Actinomycetota</taxon>
        <taxon>Acidimicrobiia</taxon>
        <taxon>Acidimicrobiales</taxon>
        <taxon>Iamiaceae</taxon>
        <taxon>Iamia</taxon>
    </lineage>
</organism>
<dbReference type="RefSeq" id="WP_272734805.1">
    <property type="nucleotide sequence ID" value="NZ_CP116942.1"/>
</dbReference>
<evidence type="ECO:0000313" key="4">
    <source>
        <dbReference type="Proteomes" id="UP001216390"/>
    </source>
</evidence>
<dbReference type="InterPro" id="IPR029787">
    <property type="entry name" value="Nucleotide_cyclase"/>
</dbReference>
<dbReference type="SUPFAM" id="SSF55785">
    <property type="entry name" value="PYP-like sensor domain (PAS domain)"/>
    <property type="match status" value="1"/>
</dbReference>
<feature type="region of interest" description="Disordered" evidence="1">
    <location>
        <begin position="375"/>
        <end position="422"/>
    </location>
</feature>
<feature type="compositionally biased region" description="Basic residues" evidence="1">
    <location>
        <begin position="413"/>
        <end position="422"/>
    </location>
</feature>
<dbReference type="Pfam" id="PF08448">
    <property type="entry name" value="PAS_4"/>
    <property type="match status" value="1"/>
</dbReference>
<dbReference type="CDD" id="cd00130">
    <property type="entry name" value="PAS"/>
    <property type="match status" value="1"/>
</dbReference>
<evidence type="ECO:0000256" key="1">
    <source>
        <dbReference type="SAM" id="MobiDB-lite"/>
    </source>
</evidence>
<proteinExistence type="predicted"/>
<dbReference type="InterPro" id="IPR013656">
    <property type="entry name" value="PAS_4"/>
</dbReference>
<dbReference type="PANTHER" id="PTHR44757">
    <property type="entry name" value="DIGUANYLATE CYCLASE DGCP"/>
    <property type="match status" value="1"/>
</dbReference>